<gene>
    <name evidence="2" type="ORF">PAXRUDRAFT_18978</name>
</gene>
<evidence type="ECO:0000256" key="1">
    <source>
        <dbReference type="SAM" id="Phobius"/>
    </source>
</evidence>
<dbReference type="HOGENOM" id="CLU_1533072_0_0_1"/>
<keyword evidence="1" id="KW-0812">Transmembrane</keyword>
<keyword evidence="1" id="KW-1133">Transmembrane helix</keyword>
<reference evidence="3" key="2">
    <citation type="submission" date="2015-01" db="EMBL/GenBank/DDBJ databases">
        <title>Evolutionary Origins and Diversification of the Mycorrhizal Mutualists.</title>
        <authorList>
            <consortium name="DOE Joint Genome Institute"/>
            <consortium name="Mycorrhizal Genomics Consortium"/>
            <person name="Kohler A."/>
            <person name="Kuo A."/>
            <person name="Nagy L.G."/>
            <person name="Floudas D."/>
            <person name="Copeland A."/>
            <person name="Barry K.W."/>
            <person name="Cichocki N."/>
            <person name="Veneault-Fourrey C."/>
            <person name="LaButti K."/>
            <person name="Lindquist E.A."/>
            <person name="Lipzen A."/>
            <person name="Lundell T."/>
            <person name="Morin E."/>
            <person name="Murat C."/>
            <person name="Riley R."/>
            <person name="Ohm R."/>
            <person name="Sun H."/>
            <person name="Tunlid A."/>
            <person name="Henrissat B."/>
            <person name="Grigoriev I.V."/>
            <person name="Hibbett D.S."/>
            <person name="Martin F."/>
        </authorList>
    </citation>
    <scope>NUCLEOTIDE SEQUENCE [LARGE SCALE GENOMIC DNA]</scope>
    <source>
        <strain evidence="3">Ve08.2h10</strain>
    </source>
</reference>
<reference evidence="2 3" key="1">
    <citation type="submission" date="2014-04" db="EMBL/GenBank/DDBJ databases">
        <authorList>
            <consortium name="DOE Joint Genome Institute"/>
            <person name="Kuo A."/>
            <person name="Kohler A."/>
            <person name="Jargeat P."/>
            <person name="Nagy L.G."/>
            <person name="Floudas D."/>
            <person name="Copeland A."/>
            <person name="Barry K.W."/>
            <person name="Cichocki N."/>
            <person name="Veneault-Fourrey C."/>
            <person name="LaButti K."/>
            <person name="Lindquist E.A."/>
            <person name="Lipzen A."/>
            <person name="Lundell T."/>
            <person name="Morin E."/>
            <person name="Murat C."/>
            <person name="Sun H."/>
            <person name="Tunlid A."/>
            <person name="Henrissat B."/>
            <person name="Grigoriev I.V."/>
            <person name="Hibbett D.S."/>
            <person name="Martin F."/>
            <person name="Nordberg H.P."/>
            <person name="Cantor M.N."/>
            <person name="Hua S.X."/>
        </authorList>
    </citation>
    <scope>NUCLEOTIDE SEQUENCE [LARGE SCALE GENOMIC DNA]</scope>
    <source>
        <strain evidence="2 3">Ve08.2h10</strain>
    </source>
</reference>
<accession>A0A0D0D5Z0</accession>
<evidence type="ECO:0000313" key="3">
    <source>
        <dbReference type="Proteomes" id="UP000054538"/>
    </source>
</evidence>
<dbReference type="InParanoid" id="A0A0D0D5Z0"/>
<proteinExistence type="predicted"/>
<organism evidence="2 3">
    <name type="scientific">Paxillus rubicundulus Ve08.2h10</name>
    <dbReference type="NCBI Taxonomy" id="930991"/>
    <lineage>
        <taxon>Eukaryota</taxon>
        <taxon>Fungi</taxon>
        <taxon>Dikarya</taxon>
        <taxon>Basidiomycota</taxon>
        <taxon>Agaricomycotina</taxon>
        <taxon>Agaricomycetes</taxon>
        <taxon>Agaricomycetidae</taxon>
        <taxon>Boletales</taxon>
        <taxon>Paxilineae</taxon>
        <taxon>Paxillaceae</taxon>
        <taxon>Paxillus</taxon>
    </lineage>
</organism>
<dbReference type="EMBL" id="KN828091">
    <property type="protein sequence ID" value="KIK75469.1"/>
    <property type="molecule type" value="Genomic_DNA"/>
</dbReference>
<dbReference type="AlphaFoldDB" id="A0A0D0D5Z0"/>
<dbReference type="Proteomes" id="UP000054538">
    <property type="component" value="Unassembled WGS sequence"/>
</dbReference>
<name>A0A0D0D5Z0_9AGAM</name>
<keyword evidence="1" id="KW-0472">Membrane</keyword>
<evidence type="ECO:0000313" key="2">
    <source>
        <dbReference type="EMBL" id="KIK75469.1"/>
    </source>
</evidence>
<keyword evidence="3" id="KW-1185">Reference proteome</keyword>
<sequence length="175" mass="19431">MAMQGLPHHLPGPLLALNPQFIAPKLDGQAAKIAIMNSMKTDDCEDLIEDNKMGLHWLSDYMQSDPNVPPSIPSLFIPVDAMQQMDRFTEMLALAYKSLSGYLIGFAMIILLTHPVVININAKHLQEGLNAHNYGMNEKWEADFLYCFNVPKIHPHHDPSSPGRQGWGCAAVVSP</sequence>
<protein>
    <submittedName>
        <fullName evidence="2">Uncharacterized protein</fullName>
    </submittedName>
</protein>
<feature type="transmembrane region" description="Helical" evidence="1">
    <location>
        <begin position="94"/>
        <end position="117"/>
    </location>
</feature>